<proteinExistence type="predicted"/>
<organism evidence="1">
    <name type="scientific">marine sediment metagenome</name>
    <dbReference type="NCBI Taxonomy" id="412755"/>
    <lineage>
        <taxon>unclassified sequences</taxon>
        <taxon>metagenomes</taxon>
        <taxon>ecological metagenomes</taxon>
    </lineage>
</organism>
<protein>
    <submittedName>
        <fullName evidence="1">Uncharacterized protein</fullName>
    </submittedName>
</protein>
<gene>
    <name evidence="1" type="ORF">LCGC14_1919590</name>
</gene>
<dbReference type="EMBL" id="LAZR01020418">
    <property type="protein sequence ID" value="KKL88948.1"/>
    <property type="molecule type" value="Genomic_DNA"/>
</dbReference>
<accession>A0A0F9FRY6</accession>
<dbReference type="AlphaFoldDB" id="A0A0F9FRY6"/>
<comment type="caution">
    <text evidence="1">The sequence shown here is derived from an EMBL/GenBank/DDBJ whole genome shotgun (WGS) entry which is preliminary data.</text>
</comment>
<sequence length="101" mass="11431">MSEYTEGPWTIETPCGFPYSGLYVVPVARKDFPCYITQIRQLREREESEANARLIAAAPDLYKACEKNRMYLAKLKDMGRLHADGIMALEKTNAALAEAEE</sequence>
<reference evidence="1" key="1">
    <citation type="journal article" date="2015" name="Nature">
        <title>Complex archaea that bridge the gap between prokaryotes and eukaryotes.</title>
        <authorList>
            <person name="Spang A."/>
            <person name="Saw J.H."/>
            <person name="Jorgensen S.L."/>
            <person name="Zaremba-Niedzwiedzka K."/>
            <person name="Martijn J."/>
            <person name="Lind A.E."/>
            <person name="van Eijk R."/>
            <person name="Schleper C."/>
            <person name="Guy L."/>
            <person name="Ettema T.J."/>
        </authorList>
    </citation>
    <scope>NUCLEOTIDE SEQUENCE</scope>
</reference>
<name>A0A0F9FRY6_9ZZZZ</name>
<evidence type="ECO:0000313" key="1">
    <source>
        <dbReference type="EMBL" id="KKL88948.1"/>
    </source>
</evidence>